<reference evidence="1 2" key="1">
    <citation type="journal article" date="2019" name="Commun. Biol.">
        <title>The bagworm genome reveals a unique fibroin gene that provides high tensile strength.</title>
        <authorList>
            <person name="Kono N."/>
            <person name="Nakamura H."/>
            <person name="Ohtoshi R."/>
            <person name="Tomita M."/>
            <person name="Numata K."/>
            <person name="Arakawa K."/>
        </authorList>
    </citation>
    <scope>NUCLEOTIDE SEQUENCE [LARGE SCALE GENOMIC DNA]</scope>
</reference>
<sequence>MLCRPYWRHIKKAPNFKHTQPTSLHEKIDGCQRRKRDTQKSYRVKTYSLCLPLWETGLDITIYTIDFPSKFGFVPTELDGGHNSVAELRPTAGFSYSGRVRPAAVIKTSVSADVNHGGRARPARAACWLVRSPGARRTLAATTPCVAEIGADRY</sequence>
<protein>
    <submittedName>
        <fullName evidence="1">Uncharacterized protein</fullName>
    </submittedName>
</protein>
<proteinExistence type="predicted"/>
<evidence type="ECO:0000313" key="2">
    <source>
        <dbReference type="Proteomes" id="UP000299102"/>
    </source>
</evidence>
<gene>
    <name evidence="1" type="ORF">EVAR_24170_1</name>
</gene>
<evidence type="ECO:0000313" key="1">
    <source>
        <dbReference type="EMBL" id="GBP45977.1"/>
    </source>
</evidence>
<comment type="caution">
    <text evidence="1">The sequence shown here is derived from an EMBL/GenBank/DDBJ whole genome shotgun (WGS) entry which is preliminary data.</text>
</comment>
<dbReference type="EMBL" id="BGZK01000475">
    <property type="protein sequence ID" value="GBP45977.1"/>
    <property type="molecule type" value="Genomic_DNA"/>
</dbReference>
<keyword evidence="2" id="KW-1185">Reference proteome</keyword>
<name>A0A4C1W7A4_EUMVA</name>
<dbReference type="AlphaFoldDB" id="A0A4C1W7A4"/>
<dbReference type="Proteomes" id="UP000299102">
    <property type="component" value="Unassembled WGS sequence"/>
</dbReference>
<organism evidence="1 2">
    <name type="scientific">Eumeta variegata</name>
    <name type="common">Bagworm moth</name>
    <name type="synonym">Eumeta japonica</name>
    <dbReference type="NCBI Taxonomy" id="151549"/>
    <lineage>
        <taxon>Eukaryota</taxon>
        <taxon>Metazoa</taxon>
        <taxon>Ecdysozoa</taxon>
        <taxon>Arthropoda</taxon>
        <taxon>Hexapoda</taxon>
        <taxon>Insecta</taxon>
        <taxon>Pterygota</taxon>
        <taxon>Neoptera</taxon>
        <taxon>Endopterygota</taxon>
        <taxon>Lepidoptera</taxon>
        <taxon>Glossata</taxon>
        <taxon>Ditrysia</taxon>
        <taxon>Tineoidea</taxon>
        <taxon>Psychidae</taxon>
        <taxon>Oiketicinae</taxon>
        <taxon>Eumeta</taxon>
    </lineage>
</organism>
<accession>A0A4C1W7A4</accession>